<comment type="function">
    <text evidence="5">Involved in the catabolism of short chain fatty acids (SCFA) via the 2-methylcitrate cycle I (propionate degradation route). Catalyzes the thermodynamically favored C-C bond cleavage of (2R,3S)-2-methylisocitrate to yield pyruvate and succinate via an alpha-carboxy-carbanion intermediate.</text>
</comment>
<keyword evidence="7" id="KW-0456">Lyase</keyword>
<dbReference type="SUPFAM" id="SSF51621">
    <property type="entry name" value="Phosphoenolpyruvate/pyruvate domain"/>
    <property type="match status" value="1"/>
</dbReference>
<dbReference type="InterPro" id="IPR015813">
    <property type="entry name" value="Pyrv/PenolPyrv_kinase-like_dom"/>
</dbReference>
<evidence type="ECO:0000256" key="4">
    <source>
        <dbReference type="ARBA" id="ARBA00044762"/>
    </source>
</evidence>
<sequence>MTLSLKARFAQAEIVLAPGVYDALTASLAEAAGFEALYVSGASIAYTRLGRPDIGLVSMAEVADTITMIRDRIATPLIVDADTGYGNALNMQRTMRLFERAGANALQIEDQSFPKRCGHLADKSVIPAAEMVGKIKAAADARASQETLIIARTDAIAVEGFEAALERAHLYAQAGADMLFVEAPGSADELGRVTAELKGLAPLMANMVEGGRTPIKSAKELEALGFSLVIFPGGIVRALARAAQDFYGTLKRDGSTDAFRNQMFDFDQLNAVIGTPQMIAAGRSYEAEQIIAAAEKSKRA</sequence>
<dbReference type="GO" id="GO:0046421">
    <property type="term" value="F:methylisocitrate lyase activity"/>
    <property type="evidence" value="ECO:0007669"/>
    <property type="project" value="UniProtKB-EC"/>
</dbReference>
<evidence type="ECO:0000256" key="1">
    <source>
        <dbReference type="ARBA" id="ARBA00001050"/>
    </source>
</evidence>
<comment type="catalytic activity">
    <reaction evidence="1">
        <text>(2S,3R)-3-hydroxybutane-1,2,3-tricarboxylate = pyruvate + succinate</text>
        <dbReference type="Rhea" id="RHEA:16809"/>
        <dbReference type="ChEBI" id="CHEBI:15361"/>
        <dbReference type="ChEBI" id="CHEBI:30031"/>
        <dbReference type="ChEBI" id="CHEBI:57429"/>
        <dbReference type="EC" id="4.1.3.30"/>
    </reaction>
</comment>
<dbReference type="InterPro" id="IPR039556">
    <property type="entry name" value="ICL/PEPM"/>
</dbReference>
<protein>
    <recommendedName>
        <fullName evidence="6">2-methylisocitrate lyase</fullName>
        <ecNumber evidence="3">4.1.3.30</ecNumber>
    </recommendedName>
</protein>
<dbReference type="EC" id="4.1.3.30" evidence="3"/>
<dbReference type="InterPro" id="IPR018523">
    <property type="entry name" value="Isocitrate_lyase_ph_CS"/>
</dbReference>
<dbReference type="FunFam" id="3.20.20.60:FF:000009">
    <property type="entry name" value="2-methylisocitrate lyase"/>
    <property type="match status" value="1"/>
</dbReference>
<dbReference type="Gene3D" id="3.20.20.60">
    <property type="entry name" value="Phosphoenolpyruvate-binding domains"/>
    <property type="match status" value="1"/>
</dbReference>
<comment type="similarity">
    <text evidence="2">Belongs to the isocitrate lyase/PEP mutase superfamily. Methylisocitrate lyase family.</text>
</comment>
<comment type="subunit">
    <text evidence="4">Homotetramer; dimer of dimers.</text>
</comment>
<evidence type="ECO:0000256" key="6">
    <source>
        <dbReference type="ARBA" id="ARBA00073849"/>
    </source>
</evidence>
<evidence type="ECO:0000256" key="5">
    <source>
        <dbReference type="ARBA" id="ARBA00057039"/>
    </source>
</evidence>
<evidence type="ECO:0000313" key="8">
    <source>
        <dbReference type="Proteomes" id="UP000236919"/>
    </source>
</evidence>
<reference evidence="7 8" key="1">
    <citation type="submission" date="2018-01" db="EMBL/GenBank/DDBJ databases">
        <title>Genomic Encyclopedia of Type Strains, Phase III (KMG-III): the genomes of soil and plant-associated and newly described type strains.</title>
        <authorList>
            <person name="Whitman W."/>
        </authorList>
    </citation>
    <scope>NUCLEOTIDE SEQUENCE [LARGE SCALE GENOMIC DNA]</scope>
    <source>
        <strain evidence="7 8">1131</strain>
    </source>
</reference>
<dbReference type="Pfam" id="PF13714">
    <property type="entry name" value="PEP_mutase"/>
    <property type="match status" value="1"/>
</dbReference>
<dbReference type="EMBL" id="PQFZ01000010">
    <property type="protein sequence ID" value="POR50055.1"/>
    <property type="molecule type" value="Genomic_DNA"/>
</dbReference>
<dbReference type="AlphaFoldDB" id="A0A2S4M5Z0"/>
<evidence type="ECO:0000256" key="2">
    <source>
        <dbReference type="ARBA" id="ARBA00009282"/>
    </source>
</evidence>
<evidence type="ECO:0000256" key="3">
    <source>
        <dbReference type="ARBA" id="ARBA00012260"/>
    </source>
</evidence>
<dbReference type="OrthoDB" id="9771433at2"/>
<name>A0A2S4M5Z0_9HYPH</name>
<comment type="caution">
    <text evidence="7">The sequence shown here is derived from an EMBL/GenBank/DDBJ whole genome shotgun (WGS) entry which is preliminary data.</text>
</comment>
<dbReference type="InterPro" id="IPR040442">
    <property type="entry name" value="Pyrv_kinase-like_dom_sf"/>
</dbReference>
<keyword evidence="8" id="KW-1185">Reference proteome</keyword>
<organism evidence="7 8">
    <name type="scientific">Bosea psychrotolerans</name>
    <dbReference type="NCBI Taxonomy" id="1871628"/>
    <lineage>
        <taxon>Bacteria</taxon>
        <taxon>Pseudomonadati</taxon>
        <taxon>Pseudomonadota</taxon>
        <taxon>Alphaproteobacteria</taxon>
        <taxon>Hyphomicrobiales</taxon>
        <taxon>Boseaceae</taxon>
        <taxon>Bosea</taxon>
    </lineage>
</organism>
<proteinExistence type="inferred from homology"/>
<accession>A0A2S4M5Z0</accession>
<gene>
    <name evidence="7" type="ORF">CYD53_110174</name>
</gene>
<dbReference type="RefSeq" id="WP_103719433.1">
    <property type="nucleotide sequence ID" value="NZ_PQFZ01000010.1"/>
</dbReference>
<dbReference type="CDD" id="cd00377">
    <property type="entry name" value="ICL_PEPM"/>
    <property type="match status" value="1"/>
</dbReference>
<dbReference type="Proteomes" id="UP000236919">
    <property type="component" value="Unassembled WGS sequence"/>
</dbReference>
<dbReference type="PANTHER" id="PTHR42905">
    <property type="entry name" value="PHOSPHOENOLPYRUVATE CARBOXYLASE"/>
    <property type="match status" value="1"/>
</dbReference>
<dbReference type="PROSITE" id="PS00161">
    <property type="entry name" value="ISOCITRATE_LYASE"/>
    <property type="match status" value="1"/>
</dbReference>
<dbReference type="PANTHER" id="PTHR42905:SF5">
    <property type="entry name" value="CARBOXYVINYL-CARBOXYPHOSPHONATE PHOSPHORYLMUTASE, CHLOROPLASTIC"/>
    <property type="match status" value="1"/>
</dbReference>
<evidence type="ECO:0000313" key="7">
    <source>
        <dbReference type="EMBL" id="POR50055.1"/>
    </source>
</evidence>